<dbReference type="EMBL" id="CP089982">
    <property type="protein sequence ID" value="WXA98509.1"/>
    <property type="molecule type" value="Genomic_DNA"/>
</dbReference>
<gene>
    <name evidence="3" type="ORF">LZC95_16935</name>
</gene>
<dbReference type="Pfam" id="PF04909">
    <property type="entry name" value="Amidohydro_2"/>
    <property type="match status" value="1"/>
</dbReference>
<dbReference type="RefSeq" id="WP_394849119.1">
    <property type="nucleotide sequence ID" value="NZ_CP089982.1"/>
</dbReference>
<dbReference type="Proteomes" id="UP001379533">
    <property type="component" value="Chromosome"/>
</dbReference>
<reference evidence="3 4" key="1">
    <citation type="submission" date="2021-12" db="EMBL/GenBank/DDBJ databases">
        <title>Discovery of the Pendulisporaceae a myxobacterial family with distinct sporulation behavior and unique specialized metabolism.</title>
        <authorList>
            <person name="Garcia R."/>
            <person name="Popoff A."/>
            <person name="Bader C.D."/>
            <person name="Loehr J."/>
            <person name="Walesch S."/>
            <person name="Walt C."/>
            <person name="Boldt J."/>
            <person name="Bunk B."/>
            <person name="Haeckl F.J.F.P.J."/>
            <person name="Gunesch A.P."/>
            <person name="Birkelbach J."/>
            <person name="Nuebel U."/>
            <person name="Pietschmann T."/>
            <person name="Bach T."/>
            <person name="Mueller R."/>
        </authorList>
    </citation>
    <scope>NUCLEOTIDE SEQUENCE [LARGE SCALE GENOMIC DNA]</scope>
    <source>
        <strain evidence="3 4">MSr12523</strain>
    </source>
</reference>
<name>A0ABZ2KKB9_9BACT</name>
<dbReference type="SUPFAM" id="SSF51556">
    <property type="entry name" value="Metallo-dependent hydrolases"/>
    <property type="match status" value="1"/>
</dbReference>
<organism evidence="3 4">
    <name type="scientific">Pendulispora brunnea</name>
    <dbReference type="NCBI Taxonomy" id="2905690"/>
    <lineage>
        <taxon>Bacteria</taxon>
        <taxon>Pseudomonadati</taxon>
        <taxon>Myxococcota</taxon>
        <taxon>Myxococcia</taxon>
        <taxon>Myxococcales</taxon>
        <taxon>Sorangiineae</taxon>
        <taxon>Pendulisporaceae</taxon>
        <taxon>Pendulispora</taxon>
    </lineage>
</organism>
<dbReference type="PANTHER" id="PTHR21240">
    <property type="entry name" value="2-AMINO-3-CARBOXYLMUCONATE-6-SEMIALDEHYDE DECARBOXYLASE"/>
    <property type="match status" value="1"/>
</dbReference>
<accession>A0ABZ2KKB9</accession>
<evidence type="ECO:0000256" key="1">
    <source>
        <dbReference type="ARBA" id="ARBA00023239"/>
    </source>
</evidence>
<feature type="domain" description="Amidohydrolase-related" evidence="2">
    <location>
        <begin position="106"/>
        <end position="401"/>
    </location>
</feature>
<protein>
    <submittedName>
        <fullName evidence="3">Amidohydrolase</fullName>
    </submittedName>
</protein>
<dbReference type="InterPro" id="IPR032465">
    <property type="entry name" value="ACMSD"/>
</dbReference>
<dbReference type="Gene3D" id="3.20.20.140">
    <property type="entry name" value="Metal-dependent hydrolases"/>
    <property type="match status" value="1"/>
</dbReference>
<sequence length="403" mass="45261">MAQPNAPISRYGTASKQRRLISTDSHIAVPFHVADELPEKFRKQVPHLDRRADGVYLMRPDMATMMSIEDAGSQLLAGMKVDPDDEATMARLAIGNSQSHIQPSLYPKGRLADMERDGVVGEVLLGQAAAVGFFGGNDPETSIAWCQLNNDWYADTYKDYLGQFSPSIILPVPAGIDACVKELVRAAGLGLRPLLMPDVLPRKPWFLREWDPLWEACASLNVPVALHISGTGMLMPWVTIKPEENPAGSLNTWIGMAGHTSELLGMFVNSGVLERHPDLQIVFTELHAGWLAWAMHLYDHYTTDPVNRNQAIHFGYPVTNLKELPSYYIKRQVKCSFLWDPMAIKTRHEVGLDCLMWSNDYPHTESMWPDSQALIEKQFAGVPEEEITQLVYENAKKLYRFTV</sequence>
<dbReference type="PANTHER" id="PTHR21240:SF28">
    <property type="entry name" value="ISO-OROTATE DECARBOXYLASE (EUROFUNG)"/>
    <property type="match status" value="1"/>
</dbReference>
<evidence type="ECO:0000313" key="4">
    <source>
        <dbReference type="Proteomes" id="UP001379533"/>
    </source>
</evidence>
<evidence type="ECO:0000259" key="2">
    <source>
        <dbReference type="Pfam" id="PF04909"/>
    </source>
</evidence>
<keyword evidence="1" id="KW-0456">Lyase</keyword>
<evidence type="ECO:0000313" key="3">
    <source>
        <dbReference type="EMBL" id="WXA98509.1"/>
    </source>
</evidence>
<keyword evidence="4" id="KW-1185">Reference proteome</keyword>
<dbReference type="InterPro" id="IPR032466">
    <property type="entry name" value="Metal_Hydrolase"/>
</dbReference>
<dbReference type="InterPro" id="IPR006680">
    <property type="entry name" value="Amidohydro-rel"/>
</dbReference>
<proteinExistence type="predicted"/>